<comment type="similarity">
    <text evidence="2">Belongs to the BexD/CtrA/VexA family.</text>
</comment>
<accession>A0ABX0XCX7</accession>
<dbReference type="PROSITE" id="PS51257">
    <property type="entry name" value="PROKAR_LIPOPROTEIN"/>
    <property type="match status" value="1"/>
</dbReference>
<dbReference type="PANTHER" id="PTHR33619:SF3">
    <property type="entry name" value="POLYSACCHARIDE EXPORT PROTEIN GFCE-RELATED"/>
    <property type="match status" value="1"/>
</dbReference>
<keyword evidence="10" id="KW-0626">Porin</keyword>
<evidence type="ECO:0000259" key="17">
    <source>
        <dbReference type="Pfam" id="PF22461"/>
    </source>
</evidence>
<evidence type="ECO:0000256" key="15">
    <source>
        <dbReference type="SAM" id="SignalP"/>
    </source>
</evidence>
<evidence type="ECO:0000313" key="18">
    <source>
        <dbReference type="EMBL" id="NJC26642.1"/>
    </source>
</evidence>
<feature type="chain" id="PRO_5047072088" evidence="15">
    <location>
        <begin position="23"/>
        <end position="259"/>
    </location>
</feature>
<evidence type="ECO:0000256" key="9">
    <source>
        <dbReference type="ARBA" id="ARBA00023065"/>
    </source>
</evidence>
<dbReference type="Gene3D" id="3.10.560.10">
    <property type="entry name" value="Outer membrane lipoprotein wza domain like"/>
    <property type="match status" value="1"/>
</dbReference>
<keyword evidence="4" id="KW-1134">Transmembrane beta strand</keyword>
<keyword evidence="5" id="KW-0762">Sugar transport</keyword>
<keyword evidence="14" id="KW-0449">Lipoprotein</keyword>
<protein>
    <submittedName>
        <fullName evidence="18">Polysaccharide export outer membrane protein</fullName>
    </submittedName>
</protein>
<evidence type="ECO:0000256" key="7">
    <source>
        <dbReference type="ARBA" id="ARBA00022729"/>
    </source>
</evidence>
<keyword evidence="13" id="KW-0998">Cell outer membrane</keyword>
<evidence type="ECO:0000256" key="14">
    <source>
        <dbReference type="ARBA" id="ARBA00023288"/>
    </source>
</evidence>
<dbReference type="InterPro" id="IPR003715">
    <property type="entry name" value="Poly_export_N"/>
</dbReference>
<dbReference type="InterPro" id="IPR054765">
    <property type="entry name" value="SLBB_dom"/>
</dbReference>
<evidence type="ECO:0000256" key="3">
    <source>
        <dbReference type="ARBA" id="ARBA00022448"/>
    </source>
</evidence>
<keyword evidence="3" id="KW-0813">Transport</keyword>
<keyword evidence="12" id="KW-0564">Palmitate</keyword>
<comment type="subcellular location">
    <subcellularLocation>
        <location evidence="1">Cell outer membrane</location>
        <topology evidence="1">Multi-pass membrane protein</topology>
    </subcellularLocation>
</comment>
<reference evidence="18 19" key="1">
    <citation type="submission" date="2020-03" db="EMBL/GenBank/DDBJ databases">
        <title>Genomic Encyclopedia of Type Strains, Phase IV (KMG-IV): sequencing the most valuable type-strain genomes for metagenomic binning, comparative biology and taxonomic classification.</title>
        <authorList>
            <person name="Goeker M."/>
        </authorList>
    </citation>
    <scope>NUCLEOTIDE SEQUENCE [LARGE SCALE GENOMIC DNA]</scope>
    <source>
        <strain evidence="18 19">DSM 105096</strain>
    </source>
</reference>
<evidence type="ECO:0000256" key="13">
    <source>
        <dbReference type="ARBA" id="ARBA00023237"/>
    </source>
</evidence>
<evidence type="ECO:0000256" key="11">
    <source>
        <dbReference type="ARBA" id="ARBA00023136"/>
    </source>
</evidence>
<evidence type="ECO:0000256" key="2">
    <source>
        <dbReference type="ARBA" id="ARBA00009450"/>
    </source>
</evidence>
<evidence type="ECO:0000256" key="4">
    <source>
        <dbReference type="ARBA" id="ARBA00022452"/>
    </source>
</evidence>
<evidence type="ECO:0000259" key="16">
    <source>
        <dbReference type="Pfam" id="PF02563"/>
    </source>
</evidence>
<feature type="domain" description="Polysaccharide export protein N-terminal" evidence="16">
    <location>
        <begin position="45"/>
        <end position="139"/>
    </location>
</feature>
<evidence type="ECO:0000256" key="5">
    <source>
        <dbReference type="ARBA" id="ARBA00022597"/>
    </source>
</evidence>
<dbReference type="InterPro" id="IPR049712">
    <property type="entry name" value="Poly_export"/>
</dbReference>
<comment type="caution">
    <text evidence="18">The sequence shown here is derived from an EMBL/GenBank/DDBJ whole genome shotgun (WGS) entry which is preliminary data.</text>
</comment>
<name>A0ABX0XCX7_9BACT</name>
<feature type="domain" description="SLBB" evidence="17">
    <location>
        <begin position="144"/>
        <end position="223"/>
    </location>
</feature>
<dbReference type="Proteomes" id="UP000770785">
    <property type="component" value="Unassembled WGS sequence"/>
</dbReference>
<dbReference type="Pfam" id="PF02563">
    <property type="entry name" value="Poly_export"/>
    <property type="match status" value="1"/>
</dbReference>
<keyword evidence="6" id="KW-0812">Transmembrane</keyword>
<keyword evidence="9" id="KW-0406">Ion transport</keyword>
<evidence type="ECO:0000256" key="1">
    <source>
        <dbReference type="ARBA" id="ARBA00004571"/>
    </source>
</evidence>
<organism evidence="18 19">
    <name type="scientific">Neolewinella antarctica</name>
    <dbReference type="NCBI Taxonomy" id="442734"/>
    <lineage>
        <taxon>Bacteria</taxon>
        <taxon>Pseudomonadati</taxon>
        <taxon>Bacteroidota</taxon>
        <taxon>Saprospiria</taxon>
        <taxon>Saprospirales</taxon>
        <taxon>Lewinellaceae</taxon>
        <taxon>Neolewinella</taxon>
    </lineage>
</organism>
<sequence length="259" mass="28452">MIFRLLSFVLTIVTLSSCVSHKALVNFNEKPLPFGQTRAIENALNITVQPNDLLRITVSSADPEAAAPFNLEQSAGQGNGQISVTALELFSGYLVDGSGNVDLPYLGSVRVEGLTTEQVKELIKTQLGTYLRNPVVTTRFLNFKVTVLGEVNTPGVVRLTNSRVTILDALGLAGDLTDYADRRSVSIIREEDNQRSFVELNLRRSDIFDSEYFYLKQNDVVYVQPIRAKVATVADPGQRLVSYGSALLTIITLIITLGR</sequence>
<evidence type="ECO:0000256" key="10">
    <source>
        <dbReference type="ARBA" id="ARBA00023114"/>
    </source>
</evidence>
<gene>
    <name evidence="18" type="ORF">GGR27_002152</name>
</gene>
<keyword evidence="7 15" id="KW-0732">Signal</keyword>
<proteinExistence type="inferred from homology"/>
<feature type="signal peptide" evidence="15">
    <location>
        <begin position="1"/>
        <end position="22"/>
    </location>
</feature>
<dbReference type="EMBL" id="JAATJH010000003">
    <property type="protein sequence ID" value="NJC26642.1"/>
    <property type="molecule type" value="Genomic_DNA"/>
</dbReference>
<keyword evidence="19" id="KW-1185">Reference proteome</keyword>
<evidence type="ECO:0000256" key="6">
    <source>
        <dbReference type="ARBA" id="ARBA00022692"/>
    </source>
</evidence>
<dbReference type="PANTHER" id="PTHR33619">
    <property type="entry name" value="POLYSACCHARIDE EXPORT PROTEIN GFCE-RELATED"/>
    <property type="match status" value="1"/>
</dbReference>
<dbReference type="Pfam" id="PF22461">
    <property type="entry name" value="SLBB_2"/>
    <property type="match status" value="1"/>
</dbReference>
<evidence type="ECO:0000313" key="19">
    <source>
        <dbReference type="Proteomes" id="UP000770785"/>
    </source>
</evidence>
<keyword evidence="8" id="KW-0625">Polysaccharide transport</keyword>
<keyword evidence="11" id="KW-0472">Membrane</keyword>
<dbReference type="RefSeq" id="WP_168037409.1">
    <property type="nucleotide sequence ID" value="NZ_JAATJH010000003.1"/>
</dbReference>
<evidence type="ECO:0000256" key="12">
    <source>
        <dbReference type="ARBA" id="ARBA00023139"/>
    </source>
</evidence>
<evidence type="ECO:0000256" key="8">
    <source>
        <dbReference type="ARBA" id="ARBA00023047"/>
    </source>
</evidence>